<feature type="compositionally biased region" description="Low complexity" evidence="1">
    <location>
        <begin position="95"/>
        <end position="115"/>
    </location>
</feature>
<keyword evidence="3" id="KW-1185">Reference proteome</keyword>
<feature type="region of interest" description="Disordered" evidence="1">
    <location>
        <begin position="94"/>
        <end position="115"/>
    </location>
</feature>
<reference evidence="3" key="1">
    <citation type="journal article" date="2019" name="Int. J. Syst. Evol. Microbiol.">
        <title>The Global Catalogue of Microorganisms (GCM) 10K type strain sequencing project: providing services to taxonomists for standard genome sequencing and annotation.</title>
        <authorList>
            <consortium name="The Broad Institute Genomics Platform"/>
            <consortium name="The Broad Institute Genome Sequencing Center for Infectious Disease"/>
            <person name="Wu L."/>
            <person name="Ma J."/>
        </authorList>
    </citation>
    <scope>NUCLEOTIDE SEQUENCE [LARGE SCALE GENOMIC DNA]</scope>
    <source>
        <strain evidence="3">JCM 17326</strain>
    </source>
</reference>
<accession>A0ABP7AD64</accession>
<protein>
    <recommendedName>
        <fullName evidence="4">Plasmid replication, integration and excision activator</fullName>
    </recommendedName>
</protein>
<evidence type="ECO:0000313" key="3">
    <source>
        <dbReference type="Proteomes" id="UP001500630"/>
    </source>
</evidence>
<name>A0ABP7AD64_9ACTN</name>
<evidence type="ECO:0000256" key="1">
    <source>
        <dbReference type="SAM" id="MobiDB-lite"/>
    </source>
</evidence>
<evidence type="ECO:0000313" key="2">
    <source>
        <dbReference type="EMBL" id="GAA3629410.1"/>
    </source>
</evidence>
<gene>
    <name evidence="2" type="ORF">GCM10022419_136800</name>
</gene>
<evidence type="ECO:0008006" key="4">
    <source>
        <dbReference type="Google" id="ProtNLM"/>
    </source>
</evidence>
<dbReference type="EMBL" id="BAABDQ010000135">
    <property type="protein sequence ID" value="GAA3629410.1"/>
    <property type="molecule type" value="Genomic_DNA"/>
</dbReference>
<sequence length="115" mass="12195">MGTGNVNPVLEWIETADGKRRPGDVQEVNDKGIPMWEVECLRSVDKFGKSVTESVSVRVPHASEPSIKAYAPVPFDGLSVDFFVSKGQGREAWRASGLSASGSASPAAASESSKN</sequence>
<dbReference type="RefSeq" id="WP_345581572.1">
    <property type="nucleotide sequence ID" value="NZ_BAABDQ010000135.1"/>
</dbReference>
<organism evidence="2 3">
    <name type="scientific">Nonomuraea rosea</name>
    <dbReference type="NCBI Taxonomy" id="638574"/>
    <lineage>
        <taxon>Bacteria</taxon>
        <taxon>Bacillati</taxon>
        <taxon>Actinomycetota</taxon>
        <taxon>Actinomycetes</taxon>
        <taxon>Streptosporangiales</taxon>
        <taxon>Streptosporangiaceae</taxon>
        <taxon>Nonomuraea</taxon>
    </lineage>
</organism>
<proteinExistence type="predicted"/>
<dbReference type="Proteomes" id="UP001500630">
    <property type="component" value="Unassembled WGS sequence"/>
</dbReference>
<comment type="caution">
    <text evidence="2">The sequence shown here is derived from an EMBL/GenBank/DDBJ whole genome shotgun (WGS) entry which is preliminary data.</text>
</comment>